<reference evidence="1" key="1">
    <citation type="submission" date="2019-09" db="EMBL/GenBank/DDBJ databases">
        <authorList>
            <person name="Rodrigo-Torres L."/>
            <person name="Arahal R. D."/>
            <person name="Lucena T."/>
        </authorList>
    </citation>
    <scope>NUCLEOTIDE SEQUENCE</scope>
    <source>
        <strain evidence="1">ISS653</strain>
    </source>
</reference>
<dbReference type="Proteomes" id="UP000356253">
    <property type="component" value="Unassembled WGS sequence"/>
</dbReference>
<comment type="caution">
    <text evidence="1">The sequence shown here is derived from an EMBL/GenBank/DDBJ whole genome shotgun (WGS) entry which is preliminary data.</text>
</comment>
<evidence type="ECO:0000313" key="2">
    <source>
        <dbReference type="Proteomes" id="UP000356253"/>
    </source>
</evidence>
<keyword evidence="2" id="KW-1185">Reference proteome</keyword>
<organism evidence="1 2">
    <name type="scientific">Mesonia oceanica</name>
    <dbReference type="NCBI Taxonomy" id="2687242"/>
    <lineage>
        <taxon>Bacteria</taxon>
        <taxon>Pseudomonadati</taxon>
        <taxon>Bacteroidota</taxon>
        <taxon>Flavobacteriia</taxon>
        <taxon>Flavobacteriales</taxon>
        <taxon>Flavobacteriaceae</taxon>
        <taxon>Mesonia</taxon>
    </lineage>
</organism>
<gene>
    <name evidence="1" type="ORF">FVB9532_02534</name>
</gene>
<name>A0AC61Y9R6_9FLAO</name>
<evidence type="ECO:0000313" key="1">
    <source>
        <dbReference type="EMBL" id="VVV01249.1"/>
    </source>
</evidence>
<protein>
    <submittedName>
        <fullName evidence="1">Uncharacterized protein</fullName>
    </submittedName>
</protein>
<dbReference type="EMBL" id="CABVMM010000009">
    <property type="protein sequence ID" value="VVV01249.1"/>
    <property type="molecule type" value="Genomic_DNA"/>
</dbReference>
<proteinExistence type="predicted"/>
<sequence>MKLQKSHFVFTPKQQNGIFLLVILILLAMLGMYYVHHFPEEEEFSEAQKQELIRVEKFLDSVKLEKQKPKKDTIYPFNPNYINDFKGYRLGMNLEEIKRLKDFRADGKWVNSIKEFQEVTKVSDSLLNKISPSFKFPEWVQKRNSVKKKKRTSIATYTSSTKKKDLNTATKEDLEEIYGIGDKLSQRIINYRLKIGGFVDNIQLKDIYGLPDETEQNILNEFSVINPKPVKKISINEASVIELSEMIYFDYELAREIVEYRKLHEKISSFEELAKIESFPAYKIDRIKLYLTLN</sequence>
<accession>A0AC61Y9R6</accession>